<keyword evidence="2" id="KW-1185">Reference proteome</keyword>
<reference evidence="1 2" key="1">
    <citation type="submission" date="2022-06" db="EMBL/GenBank/DDBJ databases">
        <title>Genomic Encyclopedia of Archaeal and Bacterial Type Strains, Phase II (KMG-II): from individual species to whole genera.</title>
        <authorList>
            <person name="Goeker M."/>
        </authorList>
    </citation>
    <scope>NUCLEOTIDE SEQUENCE [LARGE SCALE GENOMIC DNA]</scope>
    <source>
        <strain evidence="1 2">DSM 44255</strain>
    </source>
</reference>
<protein>
    <submittedName>
        <fullName evidence="1">Uncharacterized protein</fullName>
    </submittedName>
</protein>
<dbReference type="RefSeq" id="WP_253887196.1">
    <property type="nucleotide sequence ID" value="NZ_BAAAVB010000013.1"/>
</dbReference>
<evidence type="ECO:0000313" key="1">
    <source>
        <dbReference type="EMBL" id="MCP2270213.1"/>
    </source>
</evidence>
<accession>A0ABT1ICC4</accession>
<comment type="caution">
    <text evidence="1">The sequence shown here is derived from an EMBL/GenBank/DDBJ whole genome shotgun (WGS) entry which is preliminary data.</text>
</comment>
<evidence type="ECO:0000313" key="2">
    <source>
        <dbReference type="Proteomes" id="UP001205185"/>
    </source>
</evidence>
<proteinExistence type="predicted"/>
<name>A0ABT1ICC4_9PSEU</name>
<sequence>MAATRGSSLEVGRGGNTPLVDVVAAFTAVPARGKSCVADRPVVDSDPIGHYQGMGVYRDRWVILTHSTLIWDAGWFTVWDRETGEVAVHPIPTPGGMRHPGGLQVIGDYLVLGVEPTAEVSLPSLVRFYDLRDIERSGPTPLPEPQVTVPGRSAAAVGIAQLGDQHVLAVYGSDPCGKTYFYRSNGRPLGDPALTFDTEFPIVEFRADVDGTKTGYDNIALLTSIAGELYMIGLRGVMHCVDMEDHADLWHIHVDPRAPEAEFVATREFTTEGWGPLSPHFRFGAGAAPVGETELELFCSSRSALAGLGMCLFTDGPAWSSERP</sequence>
<dbReference type="EMBL" id="JAMTCO010000006">
    <property type="protein sequence ID" value="MCP2270213.1"/>
    <property type="molecule type" value="Genomic_DNA"/>
</dbReference>
<dbReference type="Proteomes" id="UP001205185">
    <property type="component" value="Unassembled WGS sequence"/>
</dbReference>
<gene>
    <name evidence="1" type="ORF">LV75_002714</name>
</gene>
<organism evidence="1 2">
    <name type="scientific">Actinokineospora diospyrosa</name>
    <dbReference type="NCBI Taxonomy" id="103728"/>
    <lineage>
        <taxon>Bacteria</taxon>
        <taxon>Bacillati</taxon>
        <taxon>Actinomycetota</taxon>
        <taxon>Actinomycetes</taxon>
        <taxon>Pseudonocardiales</taxon>
        <taxon>Pseudonocardiaceae</taxon>
        <taxon>Actinokineospora</taxon>
    </lineage>
</organism>